<keyword evidence="3 6" id="KW-0812">Transmembrane</keyword>
<organism evidence="8">
    <name type="scientific">Pterocladia lucida</name>
    <name type="common">Red seaweed</name>
    <name type="synonym">Fucus lucidus</name>
    <dbReference type="NCBI Taxonomy" id="31408"/>
    <lineage>
        <taxon>Eukaryota</taxon>
        <taxon>Rhodophyta</taxon>
        <taxon>Florideophyceae</taxon>
        <taxon>Rhodymeniophycidae</taxon>
        <taxon>Gelidiales</taxon>
        <taxon>Pterocladiaceae</taxon>
        <taxon>Pterocladia</taxon>
    </lineage>
</organism>
<gene>
    <name evidence="8" type="primary">dsbD</name>
</gene>
<dbReference type="PANTHER" id="PTHR31272">
    <property type="entry name" value="CYTOCHROME C-TYPE BIOGENESIS PROTEIN HI_1454-RELATED"/>
    <property type="match status" value="1"/>
</dbReference>
<evidence type="ECO:0000256" key="3">
    <source>
        <dbReference type="ARBA" id="ARBA00022692"/>
    </source>
</evidence>
<protein>
    <submittedName>
        <fullName evidence="8">DsbD</fullName>
    </submittedName>
</protein>
<geneLocation type="chloroplast" evidence="8"/>
<evidence type="ECO:0000256" key="5">
    <source>
        <dbReference type="ARBA" id="ARBA00023136"/>
    </source>
</evidence>
<feature type="transmembrane region" description="Helical" evidence="6">
    <location>
        <begin position="146"/>
        <end position="171"/>
    </location>
</feature>
<dbReference type="InterPro" id="IPR051790">
    <property type="entry name" value="Cytochrome_c-biogenesis_DsbD"/>
</dbReference>
<feature type="transmembrane region" description="Helical" evidence="6">
    <location>
        <begin position="98"/>
        <end position="119"/>
    </location>
</feature>
<feature type="transmembrane region" description="Helical" evidence="6">
    <location>
        <begin position="71"/>
        <end position="92"/>
    </location>
</feature>
<dbReference type="InterPro" id="IPR003834">
    <property type="entry name" value="Cyt_c_assmbl_TM_dom"/>
</dbReference>
<proteinExistence type="inferred from homology"/>
<feature type="transmembrane region" description="Helical" evidence="6">
    <location>
        <begin position="32"/>
        <end position="59"/>
    </location>
</feature>
<accession>A0A6M3WVK8</accession>
<dbReference type="PANTHER" id="PTHR31272:SF9">
    <property type="entry name" value="BLL1027 PROTEIN"/>
    <property type="match status" value="1"/>
</dbReference>
<comment type="subcellular location">
    <subcellularLocation>
        <location evidence="1">Membrane</location>
        <topology evidence="1">Multi-pass membrane protein</topology>
    </subcellularLocation>
</comment>
<evidence type="ECO:0000256" key="2">
    <source>
        <dbReference type="ARBA" id="ARBA00006143"/>
    </source>
</evidence>
<feature type="domain" description="Cytochrome C biogenesis protein transmembrane" evidence="7">
    <location>
        <begin position="33"/>
        <end position="198"/>
    </location>
</feature>
<keyword evidence="8" id="KW-0934">Plastid</keyword>
<evidence type="ECO:0000259" key="7">
    <source>
        <dbReference type="Pfam" id="PF02683"/>
    </source>
</evidence>
<comment type="similarity">
    <text evidence="2">Belongs to the DsbD family.</text>
</comment>
<keyword evidence="8" id="KW-0150">Chloroplast</keyword>
<dbReference type="AlphaFoldDB" id="A0A6M3WVK8"/>
<evidence type="ECO:0000313" key="8">
    <source>
        <dbReference type="EMBL" id="QJH88194.1"/>
    </source>
</evidence>
<keyword evidence="4 6" id="KW-1133">Transmembrane helix</keyword>
<evidence type="ECO:0000256" key="4">
    <source>
        <dbReference type="ARBA" id="ARBA00022989"/>
    </source>
</evidence>
<keyword evidence="5 6" id="KW-0472">Membrane</keyword>
<sequence length="240" mass="27007">MTNLLYLQIKFYYFEQLICKIISLELHSLTPLISILFIISGVLTSINPCFITIIPLSISYISSQQNRTIKLVYFLIGLITSLIILTLSIYYLNHQLNWIIKSLPALSSILTVILGLFLLEIYSIKTLPTTIQNIININENHGINDIIMGIIIGLASTPCSTPIMTTILFWISHSSQFTLGLIYISFYIIGLVIPIIAIINLTINYKELDFLNLIWNKVIPLGGSIILGIGIFSFLNKVLI</sequence>
<name>A0A6M3WVK8_PTELU</name>
<reference evidence="8" key="1">
    <citation type="journal article" date="2020" name="J. Phycol.">
        <title>The Organelle Genomes in the Photosynthetic Red Algal Parasite Pterocladiophila hemisphaerica (Florideophyceae, Rhodophyta) Have Elevated Substitution Rates and Extreme Gene Loss in the Plastid Genome.</title>
        <authorList>
            <person name="Preuss M."/>
            <person name="Verbruggen H."/>
            <person name="Zuccarello G.C."/>
        </authorList>
    </citation>
    <scope>NUCLEOTIDE SEQUENCE</scope>
</reference>
<evidence type="ECO:0000256" key="6">
    <source>
        <dbReference type="SAM" id="Phobius"/>
    </source>
</evidence>
<feature type="transmembrane region" description="Helical" evidence="6">
    <location>
        <begin position="177"/>
        <end position="201"/>
    </location>
</feature>
<dbReference type="GO" id="GO:0016020">
    <property type="term" value="C:membrane"/>
    <property type="evidence" value="ECO:0007669"/>
    <property type="project" value="UniProtKB-SubCell"/>
</dbReference>
<dbReference type="Pfam" id="PF02683">
    <property type="entry name" value="DsbD_TM"/>
    <property type="match status" value="1"/>
</dbReference>
<dbReference type="GO" id="GO:0017004">
    <property type="term" value="P:cytochrome complex assembly"/>
    <property type="evidence" value="ECO:0007669"/>
    <property type="project" value="InterPro"/>
</dbReference>
<dbReference type="EMBL" id="MT117916">
    <property type="protein sequence ID" value="QJH88194.1"/>
    <property type="molecule type" value="Genomic_DNA"/>
</dbReference>
<feature type="transmembrane region" description="Helical" evidence="6">
    <location>
        <begin position="213"/>
        <end position="235"/>
    </location>
</feature>
<evidence type="ECO:0000256" key="1">
    <source>
        <dbReference type="ARBA" id="ARBA00004141"/>
    </source>
</evidence>